<dbReference type="InterPro" id="IPR002314">
    <property type="entry name" value="aa-tRNA-synt_IIb"/>
</dbReference>
<dbReference type="GO" id="GO:0005737">
    <property type="term" value="C:cytoplasm"/>
    <property type="evidence" value="ECO:0007669"/>
    <property type="project" value="UniProtKB-UniRule"/>
</dbReference>
<keyword evidence="8" id="KW-0648">Protein biosynthesis</keyword>
<dbReference type="PROSITE" id="PS50862">
    <property type="entry name" value="AA_TRNA_LIGASE_II"/>
    <property type="match status" value="1"/>
</dbReference>
<name>A0A2H0BE55_9BACT</name>
<keyword evidence="5" id="KW-0547">Nucleotide-binding</keyword>
<dbReference type="Pfam" id="PF00587">
    <property type="entry name" value="tRNA-synt_2b"/>
    <property type="match status" value="1"/>
</dbReference>
<dbReference type="InterPro" id="IPR036621">
    <property type="entry name" value="Anticodon-bd_dom_sf"/>
</dbReference>
<dbReference type="GO" id="GO:0005524">
    <property type="term" value="F:ATP binding"/>
    <property type="evidence" value="ECO:0007669"/>
    <property type="project" value="UniProtKB-KW"/>
</dbReference>
<organism evidence="13 14">
    <name type="scientific">Candidatus Zambryskibacteria bacterium CG22_combo_CG10-13_8_21_14_all_42_17</name>
    <dbReference type="NCBI Taxonomy" id="1975118"/>
    <lineage>
        <taxon>Bacteria</taxon>
        <taxon>Candidatus Zambryskiibacteriota</taxon>
    </lineage>
</organism>
<evidence type="ECO:0000256" key="6">
    <source>
        <dbReference type="ARBA" id="ARBA00022833"/>
    </source>
</evidence>
<dbReference type="EC" id="6.1.1.3" evidence="2 11"/>
<dbReference type="InterPro" id="IPR004154">
    <property type="entry name" value="Anticodon-bd"/>
</dbReference>
<evidence type="ECO:0000256" key="7">
    <source>
        <dbReference type="ARBA" id="ARBA00022840"/>
    </source>
</evidence>
<proteinExistence type="inferred from homology"/>
<dbReference type="NCBIfam" id="TIGR00418">
    <property type="entry name" value="thrS"/>
    <property type="match status" value="1"/>
</dbReference>
<evidence type="ECO:0000256" key="3">
    <source>
        <dbReference type="ARBA" id="ARBA00022598"/>
    </source>
</evidence>
<dbReference type="Proteomes" id="UP000229794">
    <property type="component" value="Unassembled WGS sequence"/>
</dbReference>
<dbReference type="AlphaFoldDB" id="A0A2H0BE55"/>
<evidence type="ECO:0000256" key="8">
    <source>
        <dbReference type="ARBA" id="ARBA00022917"/>
    </source>
</evidence>
<comment type="catalytic activity">
    <reaction evidence="10">
        <text>tRNA(Thr) + L-threonine + ATP = L-threonyl-tRNA(Thr) + AMP + diphosphate + H(+)</text>
        <dbReference type="Rhea" id="RHEA:24624"/>
        <dbReference type="Rhea" id="RHEA-COMP:9670"/>
        <dbReference type="Rhea" id="RHEA-COMP:9704"/>
        <dbReference type="ChEBI" id="CHEBI:15378"/>
        <dbReference type="ChEBI" id="CHEBI:30616"/>
        <dbReference type="ChEBI" id="CHEBI:33019"/>
        <dbReference type="ChEBI" id="CHEBI:57926"/>
        <dbReference type="ChEBI" id="CHEBI:78442"/>
        <dbReference type="ChEBI" id="CHEBI:78534"/>
        <dbReference type="ChEBI" id="CHEBI:456215"/>
        <dbReference type="EC" id="6.1.1.3"/>
    </reaction>
</comment>
<evidence type="ECO:0000256" key="11">
    <source>
        <dbReference type="NCBIfam" id="TIGR00418"/>
    </source>
</evidence>
<dbReference type="CDD" id="cd00771">
    <property type="entry name" value="ThrRS_core"/>
    <property type="match status" value="1"/>
</dbReference>
<evidence type="ECO:0000256" key="1">
    <source>
        <dbReference type="ARBA" id="ARBA00008226"/>
    </source>
</evidence>
<dbReference type="GO" id="GO:0006435">
    <property type="term" value="P:threonyl-tRNA aminoacylation"/>
    <property type="evidence" value="ECO:0007669"/>
    <property type="project" value="UniProtKB-UniRule"/>
</dbReference>
<dbReference type="PANTHER" id="PTHR11451:SF56">
    <property type="entry name" value="THREONINE--TRNA LIGASE 1"/>
    <property type="match status" value="1"/>
</dbReference>
<evidence type="ECO:0000256" key="4">
    <source>
        <dbReference type="ARBA" id="ARBA00022723"/>
    </source>
</evidence>
<evidence type="ECO:0000256" key="2">
    <source>
        <dbReference type="ARBA" id="ARBA00013163"/>
    </source>
</evidence>
<dbReference type="InterPro" id="IPR045864">
    <property type="entry name" value="aa-tRNA-synth_II/BPL/LPL"/>
</dbReference>
<dbReference type="FunFam" id="3.30.930.10:FF:000002">
    <property type="entry name" value="Threonine--tRNA ligase"/>
    <property type="match status" value="1"/>
</dbReference>
<accession>A0A2H0BE55</accession>
<keyword evidence="6" id="KW-0862">Zinc</keyword>
<evidence type="ECO:0000256" key="10">
    <source>
        <dbReference type="ARBA" id="ARBA00049515"/>
    </source>
</evidence>
<dbReference type="CDD" id="cd00860">
    <property type="entry name" value="ThrRS_anticodon"/>
    <property type="match status" value="1"/>
</dbReference>
<dbReference type="PRINTS" id="PR01047">
    <property type="entry name" value="TRNASYNTHTHR"/>
</dbReference>
<evidence type="ECO:0000256" key="5">
    <source>
        <dbReference type="ARBA" id="ARBA00022741"/>
    </source>
</evidence>
<dbReference type="Pfam" id="PF03129">
    <property type="entry name" value="HGTP_anticodon"/>
    <property type="match status" value="1"/>
</dbReference>
<dbReference type="Gene3D" id="3.30.930.10">
    <property type="entry name" value="Bira Bifunctional Protein, Domain 2"/>
    <property type="match status" value="1"/>
</dbReference>
<protein>
    <recommendedName>
        <fullName evidence="2 11">Threonine--tRNA ligase</fullName>
        <ecNumber evidence="2 11">6.1.1.3</ecNumber>
    </recommendedName>
</protein>
<evidence type="ECO:0000313" key="14">
    <source>
        <dbReference type="Proteomes" id="UP000229794"/>
    </source>
</evidence>
<dbReference type="InterPro" id="IPR047246">
    <property type="entry name" value="ThrRS_anticodon"/>
</dbReference>
<dbReference type="SUPFAM" id="SSF55681">
    <property type="entry name" value="Class II aaRS and biotin synthetases"/>
    <property type="match status" value="1"/>
</dbReference>
<dbReference type="PANTHER" id="PTHR11451">
    <property type="entry name" value="THREONINE-TRNA LIGASE"/>
    <property type="match status" value="1"/>
</dbReference>
<sequence length="411" mass="47241">MNEMEENDHKKLGKELDLFTFSDTVGKGLPIFTPKGATIRRELERLVIDEETKMGYSHVYTPDIAKLDLYKKSGHYPHYKDSMYAPIVIDDEEFMLRPMTCPHHFELYLSKPHSYKELPIRIAELAKLYRYEQSGELMGLQRVRSMCLSDAHIICTSEEQAIEEASKALDLIEHLSEIFGLKLGKDYRYRLSLGDRDNQEKYPGNNEAWEKGESLLRELLKKRVGDFEEVKGEASFYGPKIDIQMKNVNGKEDTAFTVQYDFLMPDRFDLNYIGEDGQLHRAFVIHRSSIGTIERTMAFLIEKYAGAFPLWLSPVQVKILPIGEAHFIYATEILDKLKAENIRTELDISDETLGKKIRNTKTEKVPYALVIGDKEVAEKKVTVESRDSGNQGALSVDELLAKLKEEIKKRS</sequence>
<comment type="similarity">
    <text evidence="1">Belongs to the class-II aminoacyl-tRNA synthetase family.</text>
</comment>
<dbReference type="InterPro" id="IPR002320">
    <property type="entry name" value="Thr-tRNA-ligase_IIa"/>
</dbReference>
<dbReference type="SUPFAM" id="SSF52954">
    <property type="entry name" value="Class II aaRS ABD-related"/>
    <property type="match status" value="1"/>
</dbReference>
<dbReference type="FunFam" id="3.40.50.800:FF:000001">
    <property type="entry name" value="Threonine--tRNA ligase"/>
    <property type="match status" value="1"/>
</dbReference>
<evidence type="ECO:0000256" key="9">
    <source>
        <dbReference type="ARBA" id="ARBA00023146"/>
    </source>
</evidence>
<reference evidence="13 14" key="1">
    <citation type="submission" date="2017-09" db="EMBL/GenBank/DDBJ databases">
        <title>Depth-based differentiation of microbial function through sediment-hosted aquifers and enrichment of novel symbionts in the deep terrestrial subsurface.</title>
        <authorList>
            <person name="Probst A.J."/>
            <person name="Ladd B."/>
            <person name="Jarett J.K."/>
            <person name="Geller-Mcgrath D.E."/>
            <person name="Sieber C.M."/>
            <person name="Emerson J.B."/>
            <person name="Anantharaman K."/>
            <person name="Thomas B.C."/>
            <person name="Malmstrom R."/>
            <person name="Stieglmeier M."/>
            <person name="Klingl A."/>
            <person name="Woyke T."/>
            <person name="Ryan C.M."/>
            <person name="Banfield J.F."/>
        </authorList>
    </citation>
    <scope>NUCLEOTIDE SEQUENCE [LARGE SCALE GENOMIC DNA]</scope>
    <source>
        <strain evidence="13">CG22_combo_CG10-13_8_21_14_all_42_17</strain>
    </source>
</reference>
<feature type="domain" description="Aminoacyl-transfer RNA synthetases class-II family profile" evidence="12">
    <location>
        <begin position="34"/>
        <end position="309"/>
    </location>
</feature>
<comment type="caution">
    <text evidence="13">The sequence shown here is derived from an EMBL/GenBank/DDBJ whole genome shotgun (WGS) entry which is preliminary data.</text>
</comment>
<dbReference type="Gene3D" id="3.40.50.800">
    <property type="entry name" value="Anticodon-binding domain"/>
    <property type="match status" value="1"/>
</dbReference>
<keyword evidence="4" id="KW-0479">Metal-binding</keyword>
<dbReference type="EMBL" id="PCST01000007">
    <property type="protein sequence ID" value="PIP55952.1"/>
    <property type="molecule type" value="Genomic_DNA"/>
</dbReference>
<keyword evidence="3 13" id="KW-0436">Ligase</keyword>
<dbReference type="GO" id="GO:0046872">
    <property type="term" value="F:metal ion binding"/>
    <property type="evidence" value="ECO:0007669"/>
    <property type="project" value="UniProtKB-KW"/>
</dbReference>
<dbReference type="InterPro" id="IPR033728">
    <property type="entry name" value="ThrRS_core"/>
</dbReference>
<dbReference type="GO" id="GO:0004829">
    <property type="term" value="F:threonine-tRNA ligase activity"/>
    <property type="evidence" value="ECO:0007669"/>
    <property type="project" value="UniProtKB-UniRule"/>
</dbReference>
<gene>
    <name evidence="13" type="primary">thrS</name>
    <name evidence="13" type="ORF">COX06_00595</name>
</gene>
<keyword evidence="7" id="KW-0067">ATP-binding</keyword>
<dbReference type="InterPro" id="IPR006195">
    <property type="entry name" value="aa-tRNA-synth_II"/>
</dbReference>
<keyword evidence="9" id="KW-0030">Aminoacyl-tRNA synthetase</keyword>
<evidence type="ECO:0000313" key="13">
    <source>
        <dbReference type="EMBL" id="PIP55952.1"/>
    </source>
</evidence>
<evidence type="ECO:0000259" key="12">
    <source>
        <dbReference type="PROSITE" id="PS50862"/>
    </source>
</evidence>